<dbReference type="EMBL" id="CABFPH010000137">
    <property type="protein sequence ID" value="VUD74592.1"/>
    <property type="molecule type" value="Genomic_DNA"/>
</dbReference>
<dbReference type="Proteomes" id="UP000410984">
    <property type="component" value="Unassembled WGS sequence"/>
</dbReference>
<dbReference type="AlphaFoldDB" id="A0A509EKN2"/>
<dbReference type="RefSeq" id="WP_142585887.1">
    <property type="nucleotide sequence ID" value="NZ_CABFPH010000137.1"/>
</dbReference>
<evidence type="ECO:0000313" key="3">
    <source>
        <dbReference type="Proteomes" id="UP000410984"/>
    </source>
</evidence>
<organism evidence="2 3">
    <name type="scientific">Methylobacterium symbioticum</name>
    <dbReference type="NCBI Taxonomy" id="2584084"/>
    <lineage>
        <taxon>Bacteria</taxon>
        <taxon>Pseudomonadati</taxon>
        <taxon>Pseudomonadota</taxon>
        <taxon>Alphaproteobacteria</taxon>
        <taxon>Hyphomicrobiales</taxon>
        <taxon>Methylobacteriaceae</taxon>
        <taxon>Methylobacterium</taxon>
    </lineage>
</organism>
<reference evidence="2 3" key="1">
    <citation type="submission" date="2019-06" db="EMBL/GenBank/DDBJ databases">
        <authorList>
            <person name="Rodrigo-Torres L."/>
            <person name="Arahal R. D."/>
            <person name="Lucena T."/>
        </authorList>
    </citation>
    <scope>NUCLEOTIDE SEQUENCE [LARGE SCALE GENOMIC DNA]</scope>
    <source>
        <strain evidence="2 3">SB0023/3</strain>
    </source>
</reference>
<evidence type="ECO:0000313" key="2">
    <source>
        <dbReference type="EMBL" id="VUD74592.1"/>
    </source>
</evidence>
<name>A0A509EKN2_9HYPH</name>
<feature type="chain" id="PRO_5021243777" evidence="1">
    <location>
        <begin position="26"/>
        <end position="63"/>
    </location>
</feature>
<keyword evidence="3" id="KW-1185">Reference proteome</keyword>
<keyword evidence="1" id="KW-0732">Signal</keyword>
<sequence length="63" mass="6473">MRTFILATALLTGFGVASFVAPASATPVGPSQLLTASSGISEQVKMKRSRPAGLRKIPSTKGL</sequence>
<evidence type="ECO:0000256" key="1">
    <source>
        <dbReference type="SAM" id="SignalP"/>
    </source>
</evidence>
<proteinExistence type="predicted"/>
<gene>
    <name evidence="2" type="ORF">MET9862_05224</name>
</gene>
<feature type="signal peptide" evidence="1">
    <location>
        <begin position="1"/>
        <end position="25"/>
    </location>
</feature>
<protein>
    <submittedName>
        <fullName evidence="2">Uncharacterized protein</fullName>
    </submittedName>
</protein>
<accession>A0A509EKN2</accession>